<dbReference type="AlphaFoldDB" id="A0A074Y7R2"/>
<protein>
    <recommendedName>
        <fullName evidence="4">Apple domain-containing protein</fullName>
    </recommendedName>
</protein>
<evidence type="ECO:0000313" key="3">
    <source>
        <dbReference type="Proteomes" id="UP000030641"/>
    </source>
</evidence>
<evidence type="ECO:0008006" key="4">
    <source>
        <dbReference type="Google" id="ProtNLM"/>
    </source>
</evidence>
<keyword evidence="3" id="KW-1185">Reference proteome</keyword>
<feature type="chain" id="PRO_5001703047" description="Apple domain-containing protein" evidence="1">
    <location>
        <begin position="19"/>
        <end position="680"/>
    </location>
</feature>
<dbReference type="HOGENOM" id="CLU_022878_2_0_1"/>
<dbReference type="PANTHER" id="PTHR36578:SF1">
    <property type="entry name" value="APPLE DOMAIN-CONTAINING PROTEIN"/>
    <property type="match status" value="1"/>
</dbReference>
<dbReference type="EMBL" id="KL584773">
    <property type="protein sequence ID" value="KEQ92009.1"/>
    <property type="molecule type" value="Genomic_DNA"/>
</dbReference>
<dbReference type="RefSeq" id="XP_013340463.1">
    <property type="nucleotide sequence ID" value="XM_013485009.1"/>
</dbReference>
<accession>A0A074Y7R2</accession>
<dbReference type="STRING" id="1043005.A0A074Y7R2"/>
<sequence length="680" mass="71164">MRYAALALPAIVANLAAALPRPQDIDLDLVIAAPDPTYTEIPGASVQIVTYDTSSILAEATAAASSLSIAVTNVATATSVANVKRNACESQVAGVYSYQTDSASAFRADPRWASMASNVPVPTGFVQTQTNANAANSAYGYLGYHNLDSYDAKACANFCTNTLGCMAFNVYVQRDASLEPAVACPSPSSVIYAKCALWGSPLSSDSATNSGTMRAQFEVVIAGSNAYQNNSLVIPAGFSLNDALGDAALTAPYDGQGYNTFMGSTIFTKGTFNIQACADYCSAQTAYNVKHPASDGSPPKICASFNTYMLYLNNASTPQGQYCTLYTEVWDASYATNKGQYRGSDHYFMSYSFTFKNSTSVAPAPAKGDVTGAIFQARQDMTYYPSQLTSTYGPYCSSLLGYSAAVVTVTPTTTITPVATVIATVTQIAGAKKLRRDGVEQAPTSILLPWFVALASAANLEKRATTTPAVLKKYAVAVQSGACSLIATKPADVSTVIAATVTVMAPQQTTTSTSTTIVAAAATAAASAGLIQVQSPGSPYNGLYARFVIPTISVGTPIELTSDITQAANFSISSDQHLLYADRELGSNPVEYQGLGLVYSIPALAPVGYYPANYPIPAVSVTANGQLSIRGTGVGDLRTVLQICPDIQATAHIGIYGSGPFFAFDTKLYPECEVAHVAFV</sequence>
<proteinExistence type="predicted"/>
<name>A0A074Y7R2_AURSE</name>
<dbReference type="InParanoid" id="A0A074Y7R2"/>
<feature type="signal peptide" evidence="1">
    <location>
        <begin position="1"/>
        <end position="18"/>
    </location>
</feature>
<dbReference type="OrthoDB" id="271448at2759"/>
<dbReference type="Proteomes" id="UP000030641">
    <property type="component" value="Unassembled WGS sequence"/>
</dbReference>
<keyword evidence="1" id="KW-0732">Signal</keyword>
<dbReference type="PANTHER" id="PTHR36578">
    <property type="entry name" value="CHROMOSOME 15, WHOLE GENOME SHOTGUN SEQUENCE"/>
    <property type="match status" value="1"/>
</dbReference>
<evidence type="ECO:0000313" key="2">
    <source>
        <dbReference type="EMBL" id="KEQ92009.1"/>
    </source>
</evidence>
<reference evidence="2 3" key="1">
    <citation type="journal article" date="2014" name="BMC Genomics">
        <title>Genome sequencing of four Aureobasidium pullulans varieties: biotechnological potential, stress tolerance, and description of new species.</title>
        <authorList>
            <person name="Gostin Ar C."/>
            <person name="Ohm R.A."/>
            <person name="Kogej T."/>
            <person name="Sonjak S."/>
            <person name="Turk M."/>
            <person name="Zajc J."/>
            <person name="Zalar P."/>
            <person name="Grube M."/>
            <person name="Sun H."/>
            <person name="Han J."/>
            <person name="Sharma A."/>
            <person name="Chiniquy J."/>
            <person name="Ngan C.Y."/>
            <person name="Lipzen A."/>
            <person name="Barry K."/>
            <person name="Grigoriev I.V."/>
            <person name="Gunde-Cimerman N."/>
        </authorList>
    </citation>
    <scope>NUCLEOTIDE SEQUENCE [LARGE SCALE GENOMIC DNA]</scope>
    <source>
        <strain evidence="2 3">EXF-2481</strain>
    </source>
</reference>
<evidence type="ECO:0000256" key="1">
    <source>
        <dbReference type="SAM" id="SignalP"/>
    </source>
</evidence>
<dbReference type="GeneID" id="25371545"/>
<dbReference type="OMA" id="MICIYET"/>
<gene>
    <name evidence="2" type="ORF">AUEXF2481DRAFT_7986</name>
</gene>
<organism evidence="2 3">
    <name type="scientific">Aureobasidium subglaciale (strain EXF-2481)</name>
    <name type="common">Aureobasidium pullulans var. subglaciale</name>
    <dbReference type="NCBI Taxonomy" id="1043005"/>
    <lineage>
        <taxon>Eukaryota</taxon>
        <taxon>Fungi</taxon>
        <taxon>Dikarya</taxon>
        <taxon>Ascomycota</taxon>
        <taxon>Pezizomycotina</taxon>
        <taxon>Dothideomycetes</taxon>
        <taxon>Dothideomycetidae</taxon>
        <taxon>Dothideales</taxon>
        <taxon>Saccotheciaceae</taxon>
        <taxon>Aureobasidium</taxon>
    </lineage>
</organism>